<sequence>MDKDPTDEWILRVAEKEEEDESRILRTRACQMQTTNDPKYFLREIELRKEKEVMERELLVARREIELLRRSQNANNDKREYRVKWKQWISAIERPIVIRDALYLRDTRGRSRNFVDIRRRRNEVFLARYSYRRNINRTVFPSRKRAGAVRRGMTEWQKHGRKGGIPIGTFVISSRAATYGAGETWAGKILGNVKKEGAAAGKERHAGGASQWGQGNNEERGNMEWR</sequence>
<evidence type="ECO:0000256" key="1">
    <source>
        <dbReference type="SAM" id="Coils"/>
    </source>
</evidence>
<feature type="coiled-coil region" evidence="1">
    <location>
        <begin position="44"/>
        <end position="71"/>
    </location>
</feature>
<reference evidence="3 4" key="1">
    <citation type="journal article" date="2019" name="Philos. Trans. R. Soc. Lond., B, Biol. Sci.">
        <title>Ant behaviour and brain gene expression of defending hosts depend on the ecological success of the intruding social parasite.</title>
        <authorList>
            <person name="Kaur R."/>
            <person name="Stoldt M."/>
            <person name="Jongepier E."/>
            <person name="Feldmeyer B."/>
            <person name="Menzel F."/>
            <person name="Bornberg-Bauer E."/>
            <person name="Foitzik S."/>
        </authorList>
    </citation>
    <scope>NUCLEOTIDE SEQUENCE [LARGE SCALE GENOMIC DNA]</scope>
    <source>
        <tissue evidence="3">Whole body</tissue>
    </source>
</reference>
<organism evidence="3 4">
    <name type="scientific">Temnothorax longispinosus</name>
    <dbReference type="NCBI Taxonomy" id="300112"/>
    <lineage>
        <taxon>Eukaryota</taxon>
        <taxon>Metazoa</taxon>
        <taxon>Ecdysozoa</taxon>
        <taxon>Arthropoda</taxon>
        <taxon>Hexapoda</taxon>
        <taxon>Insecta</taxon>
        <taxon>Pterygota</taxon>
        <taxon>Neoptera</taxon>
        <taxon>Endopterygota</taxon>
        <taxon>Hymenoptera</taxon>
        <taxon>Apocrita</taxon>
        <taxon>Aculeata</taxon>
        <taxon>Formicoidea</taxon>
        <taxon>Formicidae</taxon>
        <taxon>Myrmicinae</taxon>
        <taxon>Temnothorax</taxon>
    </lineage>
</organism>
<name>A0A4S2JTW6_9HYME</name>
<gene>
    <name evidence="3" type="ORF">DBV15_02361</name>
</gene>
<evidence type="ECO:0000256" key="2">
    <source>
        <dbReference type="SAM" id="MobiDB-lite"/>
    </source>
</evidence>
<keyword evidence="4" id="KW-1185">Reference proteome</keyword>
<evidence type="ECO:0000313" key="4">
    <source>
        <dbReference type="Proteomes" id="UP000310200"/>
    </source>
</evidence>
<dbReference type="Proteomes" id="UP000310200">
    <property type="component" value="Unassembled WGS sequence"/>
</dbReference>
<comment type="caution">
    <text evidence="3">The sequence shown here is derived from an EMBL/GenBank/DDBJ whole genome shotgun (WGS) entry which is preliminary data.</text>
</comment>
<protein>
    <submittedName>
        <fullName evidence="3">Uncharacterized protein</fullName>
    </submittedName>
</protein>
<keyword evidence="1" id="KW-0175">Coiled coil</keyword>
<dbReference type="AlphaFoldDB" id="A0A4S2JTW6"/>
<proteinExistence type="predicted"/>
<feature type="compositionally biased region" description="Basic and acidic residues" evidence="2">
    <location>
        <begin position="217"/>
        <end position="226"/>
    </location>
</feature>
<evidence type="ECO:0000313" key="3">
    <source>
        <dbReference type="EMBL" id="TGZ38996.1"/>
    </source>
</evidence>
<accession>A0A4S2JTW6</accession>
<feature type="region of interest" description="Disordered" evidence="2">
    <location>
        <begin position="199"/>
        <end position="226"/>
    </location>
</feature>
<dbReference type="EMBL" id="QBLH01003331">
    <property type="protein sequence ID" value="TGZ38996.1"/>
    <property type="molecule type" value="Genomic_DNA"/>
</dbReference>